<dbReference type="CDD" id="cd03784">
    <property type="entry name" value="GT1_Gtf-like"/>
    <property type="match status" value="1"/>
</dbReference>
<dbReference type="FunFam" id="3.40.50.2000:FF:000056">
    <property type="entry name" value="Glycosyltransferase"/>
    <property type="match status" value="1"/>
</dbReference>
<evidence type="ECO:0000256" key="3">
    <source>
        <dbReference type="ARBA" id="ARBA00022679"/>
    </source>
</evidence>
<dbReference type="OrthoDB" id="5835829at2759"/>
<evidence type="ECO:0000256" key="2">
    <source>
        <dbReference type="ARBA" id="ARBA00022676"/>
    </source>
</evidence>
<organism evidence="5 6">
    <name type="scientific">Ramazzottius varieornatus</name>
    <name type="common">Water bear</name>
    <name type="synonym">Tardigrade</name>
    <dbReference type="NCBI Taxonomy" id="947166"/>
    <lineage>
        <taxon>Eukaryota</taxon>
        <taxon>Metazoa</taxon>
        <taxon>Ecdysozoa</taxon>
        <taxon>Tardigrada</taxon>
        <taxon>Eutardigrada</taxon>
        <taxon>Parachela</taxon>
        <taxon>Hypsibioidea</taxon>
        <taxon>Ramazzottiidae</taxon>
        <taxon>Ramazzottius</taxon>
    </lineage>
</organism>
<sequence>MEKQNDRRHILCVAFPAYGHMIPLLALARKISEYHDVTFAVSRSQHDELKRREILKDGDAHIKLFGIDDGFVGDLEDPTNMPLMREIFQKIMGGVAKLVMMIPTHKQRAAPGFGMQRPVDVVITDNMIAGAVAPVKSRGPLFHLFNTANASFNLMILQFKDDHPECEDDEAEAFAKMPKPGETLPPVPKEFKPMMISMRQSILLADGIIMNSFRGAEEEVITEMQNRPEMAHIPIYCIGPLIPQVKEADAKHQETERKVAQWLAAKPEGSVIYVSFGSIAQAGQEQLKEIAEALTNLDQPFIWSLKAKHYEHLPEEFQKTIASSLDDVNSKHLIVPWAPQKLLLAHPSVGLFVSHCGWNSTVEGLASGKPFVSWPQFGDQLINGEFLEAKGAAVIIRDAGSKKGRLVKAEEIVNAVRKAETECAVAAKMWGEKMRTAVEPGHASQEEFVKLMRKYSEL</sequence>
<evidence type="ECO:0000256" key="1">
    <source>
        <dbReference type="ARBA" id="ARBA00009995"/>
    </source>
</evidence>
<gene>
    <name evidence="5" type="primary">RvY_10490-1</name>
    <name evidence="5" type="synonym">RvY_10490.1</name>
    <name evidence="5" type="ORF">RvY_10490</name>
</gene>
<dbReference type="PANTHER" id="PTHR11926:SF1494">
    <property type="entry name" value="FLAVONOL 3-O-GLUCOSYLTRANSFERASE UGT76E12-RELATED"/>
    <property type="match status" value="1"/>
</dbReference>
<reference evidence="5 6" key="1">
    <citation type="journal article" date="2016" name="Nat. Commun.">
        <title>Extremotolerant tardigrade genome and improved radiotolerance of human cultured cells by tardigrade-unique protein.</title>
        <authorList>
            <person name="Hashimoto T."/>
            <person name="Horikawa D.D."/>
            <person name="Saito Y."/>
            <person name="Kuwahara H."/>
            <person name="Kozuka-Hata H."/>
            <person name="Shin-I T."/>
            <person name="Minakuchi Y."/>
            <person name="Ohishi K."/>
            <person name="Motoyama A."/>
            <person name="Aizu T."/>
            <person name="Enomoto A."/>
            <person name="Kondo K."/>
            <person name="Tanaka S."/>
            <person name="Hara Y."/>
            <person name="Koshikawa S."/>
            <person name="Sagara H."/>
            <person name="Miura T."/>
            <person name="Yokobori S."/>
            <person name="Miyagawa K."/>
            <person name="Suzuki Y."/>
            <person name="Kubo T."/>
            <person name="Oyama M."/>
            <person name="Kohara Y."/>
            <person name="Fujiyama A."/>
            <person name="Arakawa K."/>
            <person name="Katayama T."/>
            <person name="Toyoda A."/>
            <person name="Kunieda T."/>
        </authorList>
    </citation>
    <scope>NUCLEOTIDE SEQUENCE [LARGE SCALE GENOMIC DNA]</scope>
    <source>
        <strain evidence="5 6">YOKOZUNA-1</strain>
    </source>
</reference>
<dbReference type="Pfam" id="PF26168">
    <property type="entry name" value="Glyco_transf_N"/>
    <property type="match status" value="1"/>
</dbReference>
<dbReference type="Gene3D" id="3.40.50.2000">
    <property type="entry name" value="Glycogen Phosphorylase B"/>
    <property type="match status" value="2"/>
</dbReference>
<dbReference type="PANTHER" id="PTHR11926">
    <property type="entry name" value="GLUCOSYL/GLUCURONOSYL TRANSFERASES"/>
    <property type="match status" value="1"/>
</dbReference>
<dbReference type="AlphaFoldDB" id="A0A1D1VCX8"/>
<accession>A0A1D1VCX8</accession>
<dbReference type="Proteomes" id="UP000186922">
    <property type="component" value="Unassembled WGS sequence"/>
</dbReference>
<feature type="domain" description="Glycosyltransferase N-terminal" evidence="4">
    <location>
        <begin position="10"/>
        <end position="243"/>
    </location>
</feature>
<dbReference type="SUPFAM" id="SSF53756">
    <property type="entry name" value="UDP-Glycosyltransferase/glycogen phosphorylase"/>
    <property type="match status" value="1"/>
</dbReference>
<dbReference type="EMBL" id="BDGG01000005">
    <property type="protein sequence ID" value="GAU99496.1"/>
    <property type="molecule type" value="Genomic_DNA"/>
</dbReference>
<evidence type="ECO:0000313" key="6">
    <source>
        <dbReference type="Proteomes" id="UP000186922"/>
    </source>
</evidence>
<evidence type="ECO:0000313" key="5">
    <source>
        <dbReference type="EMBL" id="GAU99496.1"/>
    </source>
</evidence>
<keyword evidence="6" id="KW-1185">Reference proteome</keyword>
<dbReference type="InterPro" id="IPR002213">
    <property type="entry name" value="UDP_glucos_trans"/>
</dbReference>
<protein>
    <recommendedName>
        <fullName evidence="4">Glycosyltransferase N-terminal domain-containing protein</fullName>
    </recommendedName>
</protein>
<dbReference type="GO" id="GO:0080044">
    <property type="term" value="F:quercetin 7-O-glucosyltransferase activity"/>
    <property type="evidence" value="ECO:0007669"/>
    <property type="project" value="TreeGrafter"/>
</dbReference>
<name>A0A1D1VCX8_RAMVA</name>
<dbReference type="InterPro" id="IPR058980">
    <property type="entry name" value="Glyco_transf_N"/>
</dbReference>
<proteinExistence type="inferred from homology"/>
<dbReference type="GO" id="GO:0080043">
    <property type="term" value="F:quercetin 3-O-glucosyltransferase activity"/>
    <property type="evidence" value="ECO:0007669"/>
    <property type="project" value="TreeGrafter"/>
</dbReference>
<comment type="similarity">
    <text evidence="1">Belongs to the UDP-glycosyltransferase family.</text>
</comment>
<evidence type="ECO:0000259" key="4">
    <source>
        <dbReference type="Pfam" id="PF26168"/>
    </source>
</evidence>
<dbReference type="Pfam" id="PF00201">
    <property type="entry name" value="UDPGT"/>
    <property type="match status" value="1"/>
</dbReference>
<dbReference type="STRING" id="947166.A0A1D1VCX8"/>
<keyword evidence="3" id="KW-0808">Transferase</keyword>
<comment type="caution">
    <text evidence="5">The sequence shown here is derived from an EMBL/GenBank/DDBJ whole genome shotgun (WGS) entry which is preliminary data.</text>
</comment>
<keyword evidence="2" id="KW-0328">Glycosyltransferase</keyword>